<dbReference type="AlphaFoldDB" id="A0A644WRN7"/>
<proteinExistence type="predicted"/>
<comment type="caution">
    <text evidence="2">The sequence shown here is derived from an EMBL/GenBank/DDBJ whole genome shotgun (WGS) entry which is preliminary data.</text>
</comment>
<evidence type="ECO:0000313" key="2">
    <source>
        <dbReference type="EMBL" id="MPM06128.1"/>
    </source>
</evidence>
<dbReference type="Pfam" id="PF18962">
    <property type="entry name" value="Por_Secre_tail"/>
    <property type="match status" value="1"/>
</dbReference>
<gene>
    <name evidence="2" type="ORF">SDC9_52424</name>
</gene>
<dbReference type="InterPro" id="IPR026444">
    <property type="entry name" value="Secre_tail"/>
</dbReference>
<evidence type="ECO:0000259" key="1">
    <source>
        <dbReference type="Pfam" id="PF18962"/>
    </source>
</evidence>
<name>A0A644WRN7_9ZZZZ</name>
<feature type="domain" description="Secretion system C-terminal sorting" evidence="1">
    <location>
        <begin position="631"/>
        <end position="701"/>
    </location>
</feature>
<dbReference type="PANTHER" id="PTHR35580">
    <property type="entry name" value="CELL SURFACE GLYCOPROTEIN (S-LAYER PROTEIN)-LIKE PROTEIN"/>
    <property type="match status" value="1"/>
</dbReference>
<protein>
    <recommendedName>
        <fullName evidence="1">Secretion system C-terminal sorting domain-containing protein</fullName>
    </recommendedName>
</protein>
<dbReference type="InterPro" id="IPR010620">
    <property type="entry name" value="SBBP_repeat"/>
</dbReference>
<dbReference type="NCBIfam" id="TIGR04183">
    <property type="entry name" value="Por_Secre_tail"/>
    <property type="match status" value="1"/>
</dbReference>
<reference evidence="2" key="1">
    <citation type="submission" date="2019-08" db="EMBL/GenBank/DDBJ databases">
        <authorList>
            <person name="Kucharzyk K."/>
            <person name="Murdoch R.W."/>
            <person name="Higgins S."/>
            <person name="Loffler F."/>
        </authorList>
    </citation>
    <scope>NUCLEOTIDE SEQUENCE</scope>
</reference>
<sequence length="703" mass="72765">MKFDASGNRLWASYYGGTGWEEAYGVSTDTAGNVYITGFTNSTTGIASGGFQSSYGGGTYDSFLVKFDAAGNRIWATYYGGTGDEGYDGNSVCTDLSGNIYLTGWTSSTADIASGGFQNTPGGGKDAFLAKFNTSGNRLWATYYGGTGDEGGISNILFGKNVATDSSGNVYLSGTTASSSGIALNGFQDTYGGGTYDCYLSKLDSAGNRLWATYYGGAGDERGWGVSTDASGNAYLTGRTNSTAGIASGGFQNTNYGNYDAFLAAFSPAGNRLCATYYGGTNGEWVYTPAIDASGNIYLPGFTYSTSGIASGGFQNTFAGGTYDAYLAKFTSPISTATGTDVQTACNFFTWIDGNTYTSSNNTATYNIVGGAANGSDSLVTLNLTILNSSTGTDVQTACNSFTWIDGITYTTSNNTATYNIAGGAANGCDSLVTLNLTIINSAVGTDVQTACNSFTWIDGITYTSGNNTATYNIAGGAANGCDSLVTLNLTILNSATGTDVQTACNSFNWIDGITYTASNNTATYNIAGGAANGCDSIVTLNLTINNVSDVSTTTAGITITANNTMAGYQWLDCNNGYAVISGATGQSYTPSANGSYAVELVQNGCTDTSACVDITSVGIIENTFNGQITVFPNPTNGHLSIVSETGFDDALLTIRNAMGQVVYQKNHTSSDRLELIFDGPAGVYFLEIVNGEKSAVLKVIKE</sequence>
<dbReference type="PANTHER" id="PTHR35580:SF1">
    <property type="entry name" value="PHYTASE-LIKE DOMAIN-CONTAINING PROTEIN"/>
    <property type="match status" value="1"/>
</dbReference>
<organism evidence="2">
    <name type="scientific">bioreactor metagenome</name>
    <dbReference type="NCBI Taxonomy" id="1076179"/>
    <lineage>
        <taxon>unclassified sequences</taxon>
        <taxon>metagenomes</taxon>
        <taxon>ecological metagenomes</taxon>
    </lineage>
</organism>
<accession>A0A644WRN7</accession>
<dbReference type="EMBL" id="VSSQ01001201">
    <property type="protein sequence ID" value="MPM06128.1"/>
    <property type="molecule type" value="Genomic_DNA"/>
</dbReference>
<dbReference type="InterPro" id="IPR052918">
    <property type="entry name" value="Motility_Chemotaxis_Reg"/>
</dbReference>
<dbReference type="Pfam" id="PF06739">
    <property type="entry name" value="SBBP"/>
    <property type="match status" value="2"/>
</dbReference>